<dbReference type="RefSeq" id="WP_034423533.1">
    <property type="nucleotide sequence ID" value="NZ_CP045798.1"/>
</dbReference>
<dbReference type="OrthoDB" id="9798918at2"/>
<dbReference type="KEGG" id="tfr:BR63_17830"/>
<proteinExistence type="inferred from homology"/>
<evidence type="ECO:0000313" key="3">
    <source>
        <dbReference type="EMBL" id="QNB47955.1"/>
    </source>
</evidence>
<accession>A0A7G6E7A1</accession>
<dbReference type="EMBL" id="CP045798">
    <property type="protein sequence ID" value="QNB47955.1"/>
    <property type="molecule type" value="Genomic_DNA"/>
</dbReference>
<evidence type="ECO:0000256" key="1">
    <source>
        <dbReference type="ARBA" id="ARBA00008522"/>
    </source>
</evidence>
<organism evidence="3 4">
    <name type="scientific">Thermanaerosceptrum fracticalcis</name>
    <dbReference type="NCBI Taxonomy" id="1712410"/>
    <lineage>
        <taxon>Bacteria</taxon>
        <taxon>Bacillati</taxon>
        <taxon>Bacillota</taxon>
        <taxon>Clostridia</taxon>
        <taxon>Eubacteriales</taxon>
        <taxon>Peptococcaceae</taxon>
        <taxon>Thermanaerosceptrum</taxon>
    </lineage>
</organism>
<reference evidence="3 4" key="1">
    <citation type="journal article" date="2019" name="Front. Microbiol.">
        <title>Thermoanaerosceptrum fracticalcis gen. nov. sp. nov., a Novel Fumarate-Fermenting Microorganism From a Deep Fractured Carbonate Aquifer of the US Great Basin.</title>
        <authorList>
            <person name="Hamilton-Brehm S.D."/>
            <person name="Stewart L.E."/>
            <person name="Zavarin M."/>
            <person name="Caldwell M."/>
            <person name="Lawson P.A."/>
            <person name="Onstott T.C."/>
            <person name="Grzymski J."/>
            <person name="Neveux I."/>
            <person name="Lollar B.S."/>
            <person name="Russell C.E."/>
            <person name="Moser D.P."/>
        </authorList>
    </citation>
    <scope>NUCLEOTIDE SEQUENCE [LARGE SCALE GENOMIC DNA]</scope>
    <source>
        <strain evidence="3 4">DRI-13</strain>
    </source>
</reference>
<dbReference type="AlphaFoldDB" id="A0A7G6E7A1"/>
<dbReference type="InterPro" id="IPR003791">
    <property type="entry name" value="UPF0178"/>
</dbReference>
<evidence type="ECO:0000256" key="2">
    <source>
        <dbReference type="HAMAP-Rule" id="MF_00489"/>
    </source>
</evidence>
<gene>
    <name evidence="3" type="ORF">BR63_17830</name>
</gene>
<protein>
    <recommendedName>
        <fullName evidence="2">UPF0178 protein BR63_17830</fullName>
    </recommendedName>
</protein>
<keyword evidence="4" id="KW-1185">Reference proteome</keyword>
<dbReference type="Pfam" id="PF02639">
    <property type="entry name" value="DUF188"/>
    <property type="match status" value="1"/>
</dbReference>
<evidence type="ECO:0000313" key="4">
    <source>
        <dbReference type="Proteomes" id="UP000515847"/>
    </source>
</evidence>
<comment type="similarity">
    <text evidence="1 2">Belongs to the UPF0178 family.</text>
</comment>
<dbReference type="PANTHER" id="PTHR35146:SF1">
    <property type="entry name" value="UPF0178 PROTEIN YAII"/>
    <property type="match status" value="1"/>
</dbReference>
<dbReference type="Proteomes" id="UP000515847">
    <property type="component" value="Chromosome"/>
</dbReference>
<name>A0A7G6E7A1_THEFR</name>
<sequence length="157" mass="17734">MTERKPRIIVDADASPKKVREITCEIAQKYGWEVVTVASFHHRVEGAHHHIVAGDEAQAADLVILNLLKRGDIVVTQDWGLAALVLGKGGDALSPHGYIFREERMEFLLEERHLKAKYRRMGGRTKGPAARTKADDEKFRKALEKLVQERENNLKGD</sequence>
<dbReference type="PANTHER" id="PTHR35146">
    <property type="entry name" value="UPF0178 PROTEIN YAII"/>
    <property type="match status" value="1"/>
</dbReference>
<dbReference type="HAMAP" id="MF_00489">
    <property type="entry name" value="UPF0178"/>
    <property type="match status" value="1"/>
</dbReference>